<comment type="caution">
    <text evidence="1">The sequence shown here is derived from an EMBL/GenBank/DDBJ whole genome shotgun (WGS) entry which is preliminary data.</text>
</comment>
<reference evidence="1 2" key="1">
    <citation type="submission" date="2017-12" db="EMBL/GenBank/DDBJ databases">
        <title>Comparative genomics of Botrytis spp.</title>
        <authorList>
            <person name="Valero-Jimenez C.A."/>
            <person name="Tapia P."/>
            <person name="Veloso J."/>
            <person name="Silva-Moreno E."/>
            <person name="Staats M."/>
            <person name="Valdes J.H."/>
            <person name="Van Kan J.A.L."/>
        </authorList>
    </citation>
    <scope>NUCLEOTIDE SEQUENCE [LARGE SCALE GENOMIC DNA]</scope>
    <source>
        <strain evidence="1 2">MUCL11595</strain>
    </source>
</reference>
<accession>A0A4Z1H698</accession>
<gene>
    <name evidence="1" type="ORF">BCON_0602g00050</name>
</gene>
<evidence type="ECO:0000313" key="1">
    <source>
        <dbReference type="EMBL" id="TGO44109.1"/>
    </source>
</evidence>
<dbReference type="EMBL" id="PQXN01000600">
    <property type="protein sequence ID" value="TGO44109.1"/>
    <property type="molecule type" value="Genomic_DNA"/>
</dbReference>
<dbReference type="AlphaFoldDB" id="A0A4Z1H698"/>
<sequence length="186" mass="20953">MKDDGDDWLKDSALMANVCGSSGLNIADTGAQNGNDGLFFERDLNLVRTVDLMIQVEDKENCFRVNGSKRYDLRLAWVCVDGSMYRRACWPLPLRGPSSSWASRNGCIKYDKNRSASIMVLMTGEIIIFSRKKLGDRKHFHESSPNVQWRPPLLSPQIAGVHGFEEGLTRVGGYIRPQPMVEFARL</sequence>
<organism evidence="1 2">
    <name type="scientific">Botryotinia convoluta</name>
    <dbReference type="NCBI Taxonomy" id="54673"/>
    <lineage>
        <taxon>Eukaryota</taxon>
        <taxon>Fungi</taxon>
        <taxon>Dikarya</taxon>
        <taxon>Ascomycota</taxon>
        <taxon>Pezizomycotina</taxon>
        <taxon>Leotiomycetes</taxon>
        <taxon>Helotiales</taxon>
        <taxon>Sclerotiniaceae</taxon>
        <taxon>Botryotinia</taxon>
    </lineage>
</organism>
<keyword evidence="2" id="KW-1185">Reference proteome</keyword>
<proteinExistence type="predicted"/>
<name>A0A4Z1H698_9HELO</name>
<dbReference type="Proteomes" id="UP000297527">
    <property type="component" value="Unassembled WGS sequence"/>
</dbReference>
<protein>
    <submittedName>
        <fullName evidence="1">Uncharacterized protein</fullName>
    </submittedName>
</protein>
<evidence type="ECO:0000313" key="2">
    <source>
        <dbReference type="Proteomes" id="UP000297527"/>
    </source>
</evidence>